<reference evidence="2" key="2">
    <citation type="submission" date="2023-04" db="EMBL/GenBank/DDBJ databases">
        <authorList>
            <person name="Bruccoleri R.E."/>
            <person name="Oakeley E.J."/>
            <person name="Faust A.-M."/>
            <person name="Dessus-Babus S."/>
            <person name="Altorfer M."/>
            <person name="Burckhardt D."/>
            <person name="Oertli M."/>
            <person name="Naumann U."/>
            <person name="Petersen F."/>
            <person name="Wong J."/>
        </authorList>
    </citation>
    <scope>NUCLEOTIDE SEQUENCE</scope>
    <source>
        <strain evidence="2">GSM-AAB239-AS_SAM_17_03QT</strain>
        <tissue evidence="2">Leaf</tissue>
    </source>
</reference>
<comment type="caution">
    <text evidence="2">The sequence shown here is derived from an EMBL/GenBank/DDBJ whole genome shotgun (WGS) entry which is preliminary data.</text>
</comment>
<reference evidence="2" key="1">
    <citation type="journal article" date="2023" name="GigaByte">
        <title>Genome assembly of the bearded iris, Iris pallida Lam.</title>
        <authorList>
            <person name="Bruccoleri R.E."/>
            <person name="Oakeley E.J."/>
            <person name="Faust A.M.E."/>
            <person name="Altorfer M."/>
            <person name="Dessus-Babus S."/>
            <person name="Burckhardt D."/>
            <person name="Oertli M."/>
            <person name="Naumann U."/>
            <person name="Petersen F."/>
            <person name="Wong J."/>
        </authorList>
    </citation>
    <scope>NUCLEOTIDE SEQUENCE</scope>
    <source>
        <strain evidence="2">GSM-AAB239-AS_SAM_17_03QT</strain>
    </source>
</reference>
<evidence type="ECO:0000256" key="1">
    <source>
        <dbReference type="SAM" id="MobiDB-lite"/>
    </source>
</evidence>
<name>A0AAX6HY01_IRIPA</name>
<sequence>MLHSSVGPPCRPSSSDQRPCEKPVTTPDLALHRRRLGKPSDSPPPWIARPPTTKSPPLLRLRPGSSR</sequence>
<evidence type="ECO:0000313" key="2">
    <source>
        <dbReference type="EMBL" id="KAJ6845916.1"/>
    </source>
</evidence>
<dbReference type="Proteomes" id="UP001140949">
    <property type="component" value="Unassembled WGS sequence"/>
</dbReference>
<organism evidence="2 3">
    <name type="scientific">Iris pallida</name>
    <name type="common">Sweet iris</name>
    <dbReference type="NCBI Taxonomy" id="29817"/>
    <lineage>
        <taxon>Eukaryota</taxon>
        <taxon>Viridiplantae</taxon>
        <taxon>Streptophyta</taxon>
        <taxon>Embryophyta</taxon>
        <taxon>Tracheophyta</taxon>
        <taxon>Spermatophyta</taxon>
        <taxon>Magnoliopsida</taxon>
        <taxon>Liliopsida</taxon>
        <taxon>Asparagales</taxon>
        <taxon>Iridaceae</taxon>
        <taxon>Iridoideae</taxon>
        <taxon>Irideae</taxon>
        <taxon>Iris</taxon>
    </lineage>
</organism>
<protein>
    <submittedName>
        <fullName evidence="2">Uncharacterized protein</fullName>
    </submittedName>
</protein>
<keyword evidence="3" id="KW-1185">Reference proteome</keyword>
<dbReference type="EMBL" id="JANAVB010005600">
    <property type="protein sequence ID" value="KAJ6845916.1"/>
    <property type="molecule type" value="Genomic_DNA"/>
</dbReference>
<accession>A0AAX6HY01</accession>
<feature type="region of interest" description="Disordered" evidence="1">
    <location>
        <begin position="1"/>
        <end position="67"/>
    </location>
</feature>
<evidence type="ECO:0000313" key="3">
    <source>
        <dbReference type="Proteomes" id="UP001140949"/>
    </source>
</evidence>
<proteinExistence type="predicted"/>
<dbReference type="AlphaFoldDB" id="A0AAX6HY01"/>
<gene>
    <name evidence="2" type="ORF">M6B38_279880</name>
</gene>